<dbReference type="RefSeq" id="XP_039119058.1">
    <property type="nucleotide sequence ID" value="XM_039263124.1"/>
</dbReference>
<name>A0AB40AWU7_DIOCR</name>
<dbReference type="InterPro" id="IPR032675">
    <property type="entry name" value="LRR_dom_sf"/>
</dbReference>
<dbReference type="Pfam" id="PF23598">
    <property type="entry name" value="LRR_14"/>
    <property type="match status" value="1"/>
</dbReference>
<dbReference type="GO" id="GO:0043531">
    <property type="term" value="F:ADP binding"/>
    <property type="evidence" value="ECO:0007669"/>
    <property type="project" value="InterPro"/>
</dbReference>
<feature type="domain" description="NB-ARC" evidence="3">
    <location>
        <begin position="96"/>
        <end position="263"/>
    </location>
</feature>
<dbReference type="SUPFAM" id="SSF52540">
    <property type="entry name" value="P-loop containing nucleoside triphosphate hydrolases"/>
    <property type="match status" value="1"/>
</dbReference>
<dbReference type="InterPro" id="IPR058922">
    <property type="entry name" value="WHD_DRP"/>
</dbReference>
<sequence>MKLYKLLTKSKTPLILSSLRFKPSALIARHNVGVEIRKVKERLNEIKDARERYGIQNLGEDGDAYNLVSIIRRPHFSSQYSDDANVVGLFNDQKILLERLMDQQQQRLCVISIVGIGGLGKTTLARKLYLDNAVSNHFDKRIWVTVSQENSLMGLLRKMLEEVREIEKEKLEKMTKNDLIEMINGSLGTHRFLIVLDDIWREDVWNQMQRSFPNVNNGSRVLITTRFLNVAKEADPRSTPYQLPLLNDDESMKLLLKKAFPYEDAEANCTSELLDIGCRLMQKCGGLPLALVVLGGLLSTKDKTPVVWRRVLETLDWAEEGRQCQEILAWSYEDLPYDMKSCFLYLGAYPEDYEISGNELIWQWIAEGFIPQKNMKTMEDTGEAILEELIQRSLIHVNTRKSNGSVKKCGVHDLLLYFARCAAKKDLFLTVCSNENDQPTYLASSRRVAFHNVNDTKINEISRASTMHGLRTLMAFGLLYPPIDSPIFRFELLRVLDLTELTSVQRLPKEIELMIHLRYLRLVGVDFRLPSSVGNFQSLETVLLRQVTEVPITLWKIKTLRHVQIKFMCTPSQSLELKNLRTLENVEFGSYKTINWRFPNLRKLKVLIHTEHQGTMLTHLLCGLYHLISLFILALEDCPLEIDTKDFPFHNHLLSLTLFGFWPKGGAISEFPTCLTKLELGDSRLEQDPMPKLERLQYLVTLELSQNVYLGKTMVCSTGGLPSLKSLFIDTMPNLEEWRVERGAMPKLAFLKLISCEMLKVFPDLQHVMSLQELELRHMSQELMLSLQREAGEDWYKIQHVPKLTLEEW</sequence>
<dbReference type="Gene3D" id="1.10.10.10">
    <property type="entry name" value="Winged helix-like DNA-binding domain superfamily/Winged helix DNA-binding domain"/>
    <property type="match status" value="1"/>
</dbReference>
<evidence type="ECO:0000259" key="3">
    <source>
        <dbReference type="Pfam" id="PF00931"/>
    </source>
</evidence>
<evidence type="ECO:0000313" key="6">
    <source>
        <dbReference type="Proteomes" id="UP001515500"/>
    </source>
</evidence>
<dbReference type="Gene3D" id="3.40.50.300">
    <property type="entry name" value="P-loop containing nucleotide triphosphate hydrolases"/>
    <property type="match status" value="1"/>
</dbReference>
<dbReference type="InterPro" id="IPR027417">
    <property type="entry name" value="P-loop_NTPase"/>
</dbReference>
<dbReference type="PANTHER" id="PTHR23155">
    <property type="entry name" value="DISEASE RESISTANCE PROTEIN RP"/>
    <property type="match status" value="1"/>
</dbReference>
<dbReference type="AlphaFoldDB" id="A0AB40AWU7"/>
<dbReference type="Gene3D" id="3.80.10.10">
    <property type="entry name" value="Ribonuclease Inhibitor"/>
    <property type="match status" value="1"/>
</dbReference>
<dbReference type="InterPro" id="IPR036388">
    <property type="entry name" value="WH-like_DNA-bd_sf"/>
</dbReference>
<feature type="domain" description="Disease resistance protein winged helix" evidence="4">
    <location>
        <begin position="349"/>
        <end position="416"/>
    </location>
</feature>
<gene>
    <name evidence="7" type="primary">LOC120255261</name>
</gene>
<feature type="domain" description="Disease resistance R13L4/SHOC-2-like LRR" evidence="5">
    <location>
        <begin position="472"/>
        <end position="779"/>
    </location>
</feature>
<keyword evidence="6" id="KW-1185">Reference proteome</keyword>
<dbReference type="InterPro" id="IPR002182">
    <property type="entry name" value="NB-ARC"/>
</dbReference>
<dbReference type="GO" id="GO:0042742">
    <property type="term" value="P:defense response to bacterium"/>
    <property type="evidence" value="ECO:0007669"/>
    <property type="project" value="UniProtKB-ARBA"/>
</dbReference>
<protein>
    <submittedName>
        <fullName evidence="7">Probable disease resistance protein RF45</fullName>
    </submittedName>
</protein>
<dbReference type="GeneID" id="120255261"/>
<dbReference type="FunFam" id="1.10.10.10:FF:000322">
    <property type="entry name" value="Probable disease resistance protein At1g63360"/>
    <property type="match status" value="1"/>
</dbReference>
<evidence type="ECO:0000259" key="5">
    <source>
        <dbReference type="Pfam" id="PF23598"/>
    </source>
</evidence>
<keyword evidence="1" id="KW-0677">Repeat</keyword>
<evidence type="ECO:0000259" key="4">
    <source>
        <dbReference type="Pfam" id="PF23559"/>
    </source>
</evidence>
<reference evidence="7" key="1">
    <citation type="submission" date="2025-08" db="UniProtKB">
        <authorList>
            <consortium name="RefSeq"/>
        </authorList>
    </citation>
    <scope>IDENTIFICATION</scope>
</reference>
<evidence type="ECO:0000256" key="1">
    <source>
        <dbReference type="ARBA" id="ARBA00022737"/>
    </source>
</evidence>
<evidence type="ECO:0000313" key="7">
    <source>
        <dbReference type="RefSeq" id="XP_039119058.1"/>
    </source>
</evidence>
<dbReference type="GO" id="GO:0009626">
    <property type="term" value="P:plant-type hypersensitive response"/>
    <property type="evidence" value="ECO:0007669"/>
    <property type="project" value="UniProtKB-ARBA"/>
</dbReference>
<dbReference type="PANTHER" id="PTHR23155:SF1205">
    <property type="entry name" value="DISEASE RESISTANCE PROTEIN RPM1"/>
    <property type="match status" value="1"/>
</dbReference>
<evidence type="ECO:0000256" key="2">
    <source>
        <dbReference type="ARBA" id="ARBA00022821"/>
    </source>
</evidence>
<dbReference type="InterPro" id="IPR044974">
    <property type="entry name" value="Disease_R_plants"/>
</dbReference>
<dbReference type="Pfam" id="PF23559">
    <property type="entry name" value="WHD_DRP"/>
    <property type="match status" value="1"/>
</dbReference>
<dbReference type="GO" id="GO:0002758">
    <property type="term" value="P:innate immune response-activating signaling pathway"/>
    <property type="evidence" value="ECO:0007669"/>
    <property type="project" value="UniProtKB-ARBA"/>
</dbReference>
<accession>A0AB40AWU7</accession>
<dbReference type="InterPro" id="IPR042197">
    <property type="entry name" value="Apaf_helical"/>
</dbReference>
<dbReference type="SUPFAM" id="SSF52058">
    <property type="entry name" value="L domain-like"/>
    <property type="match status" value="1"/>
</dbReference>
<dbReference type="Gene3D" id="1.10.8.430">
    <property type="entry name" value="Helical domain of apoptotic protease-activating factors"/>
    <property type="match status" value="1"/>
</dbReference>
<dbReference type="FunFam" id="3.40.50.300:FF:001091">
    <property type="entry name" value="Probable disease resistance protein At1g61300"/>
    <property type="match status" value="1"/>
</dbReference>
<dbReference type="PRINTS" id="PR00364">
    <property type="entry name" value="DISEASERSIST"/>
</dbReference>
<proteinExistence type="predicted"/>
<dbReference type="InterPro" id="IPR055414">
    <property type="entry name" value="LRR_R13L4/SHOC2-like"/>
</dbReference>
<dbReference type="Pfam" id="PF00931">
    <property type="entry name" value="NB-ARC"/>
    <property type="match status" value="1"/>
</dbReference>
<organism evidence="6 7">
    <name type="scientific">Dioscorea cayennensis subsp. rotundata</name>
    <name type="common">White Guinea yam</name>
    <name type="synonym">Dioscorea rotundata</name>
    <dbReference type="NCBI Taxonomy" id="55577"/>
    <lineage>
        <taxon>Eukaryota</taxon>
        <taxon>Viridiplantae</taxon>
        <taxon>Streptophyta</taxon>
        <taxon>Embryophyta</taxon>
        <taxon>Tracheophyta</taxon>
        <taxon>Spermatophyta</taxon>
        <taxon>Magnoliopsida</taxon>
        <taxon>Liliopsida</taxon>
        <taxon>Dioscoreales</taxon>
        <taxon>Dioscoreaceae</taxon>
        <taxon>Dioscorea</taxon>
    </lineage>
</organism>
<dbReference type="Proteomes" id="UP001515500">
    <property type="component" value="Unplaced"/>
</dbReference>
<keyword evidence="2" id="KW-0611">Plant defense</keyword>